<sequence length="88" mass="9999">MSILVSWARKEVARLRNQKPKALLLPPKSRPPVHCSSVGEIEIAADIRCAKCRIRVADEMSKMEGLDSMEVDISQKKVILIRRFIINN</sequence>
<keyword evidence="2" id="KW-1185">Reference proteome</keyword>
<dbReference type="Proteomes" id="UP001172457">
    <property type="component" value="Chromosome 4"/>
</dbReference>
<dbReference type="InterPro" id="IPR036163">
    <property type="entry name" value="HMA_dom_sf"/>
</dbReference>
<organism evidence="1 2">
    <name type="scientific">Centaurea solstitialis</name>
    <name type="common">yellow star-thistle</name>
    <dbReference type="NCBI Taxonomy" id="347529"/>
    <lineage>
        <taxon>Eukaryota</taxon>
        <taxon>Viridiplantae</taxon>
        <taxon>Streptophyta</taxon>
        <taxon>Embryophyta</taxon>
        <taxon>Tracheophyta</taxon>
        <taxon>Spermatophyta</taxon>
        <taxon>Magnoliopsida</taxon>
        <taxon>eudicotyledons</taxon>
        <taxon>Gunneridae</taxon>
        <taxon>Pentapetalae</taxon>
        <taxon>asterids</taxon>
        <taxon>campanulids</taxon>
        <taxon>Asterales</taxon>
        <taxon>Asteraceae</taxon>
        <taxon>Carduoideae</taxon>
        <taxon>Cardueae</taxon>
        <taxon>Centaureinae</taxon>
        <taxon>Centaurea</taxon>
    </lineage>
</organism>
<dbReference type="GO" id="GO:0046872">
    <property type="term" value="F:metal ion binding"/>
    <property type="evidence" value="ECO:0007669"/>
    <property type="project" value="InterPro"/>
</dbReference>
<name>A0AA38SXJ4_9ASTR</name>
<comment type="caution">
    <text evidence="1">The sequence shown here is derived from an EMBL/GenBank/DDBJ whole genome shotgun (WGS) entry which is preliminary data.</text>
</comment>
<dbReference type="SUPFAM" id="SSF55008">
    <property type="entry name" value="HMA, heavy metal-associated domain"/>
    <property type="match status" value="1"/>
</dbReference>
<protein>
    <recommendedName>
        <fullName evidence="3">HMA domain-containing protein</fullName>
    </recommendedName>
</protein>
<evidence type="ECO:0008006" key="3">
    <source>
        <dbReference type="Google" id="ProtNLM"/>
    </source>
</evidence>
<proteinExistence type="predicted"/>
<accession>A0AA38SXJ4</accession>
<reference evidence="1" key="1">
    <citation type="submission" date="2023-03" db="EMBL/GenBank/DDBJ databases">
        <title>Chromosome-scale reference genome and RAD-based genetic map of yellow starthistle (Centaurea solstitialis) reveal putative structural variation and QTLs associated with invader traits.</title>
        <authorList>
            <person name="Reatini B."/>
            <person name="Cang F.A."/>
            <person name="Jiang Q."/>
            <person name="Mckibben M.T.W."/>
            <person name="Barker M.S."/>
            <person name="Rieseberg L.H."/>
            <person name="Dlugosch K.M."/>
        </authorList>
    </citation>
    <scope>NUCLEOTIDE SEQUENCE</scope>
    <source>
        <strain evidence="1">CAN-66</strain>
        <tissue evidence="1">Leaf</tissue>
    </source>
</reference>
<evidence type="ECO:0000313" key="1">
    <source>
        <dbReference type="EMBL" id="KAJ9550634.1"/>
    </source>
</evidence>
<dbReference type="EMBL" id="JARYMX010000004">
    <property type="protein sequence ID" value="KAJ9550634.1"/>
    <property type="molecule type" value="Genomic_DNA"/>
</dbReference>
<gene>
    <name evidence="1" type="ORF">OSB04_014679</name>
</gene>
<evidence type="ECO:0000313" key="2">
    <source>
        <dbReference type="Proteomes" id="UP001172457"/>
    </source>
</evidence>
<dbReference type="AlphaFoldDB" id="A0AA38SXJ4"/>